<name>A0AA95KM03_9BACT</name>
<dbReference type="InterPro" id="IPR049050">
    <property type="entry name" value="nSTAND3"/>
</dbReference>
<dbReference type="Pfam" id="PF13086">
    <property type="entry name" value="AAA_11"/>
    <property type="match status" value="1"/>
</dbReference>
<accession>A0AA95KM03</accession>
<dbReference type="InterPro" id="IPR041677">
    <property type="entry name" value="DNA2/NAM7_AAA_11"/>
</dbReference>
<dbReference type="Proteomes" id="UP001177934">
    <property type="component" value="Chromosome"/>
</dbReference>
<evidence type="ECO:0000259" key="2">
    <source>
        <dbReference type="Pfam" id="PF20720"/>
    </source>
</evidence>
<dbReference type="Gene3D" id="3.40.50.300">
    <property type="entry name" value="P-loop containing nucleotide triphosphate hydrolases"/>
    <property type="match status" value="1"/>
</dbReference>
<dbReference type="PANTHER" id="PTHR10887">
    <property type="entry name" value="DNA2/NAM7 HELICASE FAMILY"/>
    <property type="match status" value="1"/>
</dbReference>
<dbReference type="AlphaFoldDB" id="A0AA95KM03"/>
<dbReference type="SUPFAM" id="SSF52540">
    <property type="entry name" value="P-loop containing nucleoside triphosphate hydrolases"/>
    <property type="match status" value="1"/>
</dbReference>
<evidence type="ECO:0000259" key="1">
    <source>
        <dbReference type="Pfam" id="PF13086"/>
    </source>
</evidence>
<proteinExistence type="predicted"/>
<dbReference type="EMBL" id="CP126056">
    <property type="protein sequence ID" value="WHX08885.1"/>
    <property type="molecule type" value="Genomic_DNA"/>
</dbReference>
<dbReference type="Pfam" id="PF20720">
    <property type="entry name" value="nSTAND3"/>
    <property type="match status" value="1"/>
</dbReference>
<evidence type="ECO:0000313" key="3">
    <source>
        <dbReference type="EMBL" id="WHX08885.1"/>
    </source>
</evidence>
<feature type="domain" description="DNA2/NAM7 helicase helicase" evidence="1">
    <location>
        <begin position="248"/>
        <end position="304"/>
    </location>
</feature>
<organism evidence="3 4">
    <name type="scientific">Phocaeicola dorei</name>
    <dbReference type="NCBI Taxonomy" id="357276"/>
    <lineage>
        <taxon>Bacteria</taxon>
        <taxon>Pseudomonadati</taxon>
        <taxon>Bacteroidota</taxon>
        <taxon>Bacteroidia</taxon>
        <taxon>Bacteroidales</taxon>
        <taxon>Bacteroidaceae</taxon>
        <taxon>Phocaeicola</taxon>
    </lineage>
</organism>
<reference evidence="3" key="1">
    <citation type="journal article" date="2023" name="Nat. Commun.">
        <title>Identification of a novel Human Milk Oligosaccharides utilization cluster in the infant gut commensal Bacteroides dorei.</title>
        <authorList>
            <person name="Kijner S."/>
            <person name="Ennis D."/>
            <person name="Shmorak S."/>
            <person name="Florentin A."/>
            <person name="Yassour M."/>
        </authorList>
    </citation>
    <scope>NUCLEOTIDE SEQUENCE</scope>
    <source>
        <strain evidence="3">2</strain>
    </source>
</reference>
<sequence length="369" mass="41272">MMKSFSIVTLKAKNTFGTNPMFWDVKFRTFHEAPGMRMGESDIMPLYFKKSTNPEYDYIVCGAIDLDMFKFVSDCVINKGKLLTVLLYDSYPPTEYFENLAYFTHTNRSCEDLLITPKISYDEWQPEELAYTDENPTIISDTISETLDKDNCCILQGPPGTGKSYTIAQIISKYLNDGKSVCVATMANSGLIELVKQTPLAKDLTAGKIYKTSLKSDEGKLAPGIKAAPKDLVVPKGSMLCTTFYKLSTIVGINGNAYSIQSIFDLMVIEEASQAFLSTIVAFKPLGYKCLIVGDPMQLPPIVQGMGKKTEYDLWDVATQVNGMSAFALGTNIKSYRIITTFRLTPKSAELTKMFYSSKFRSVKKIYRF</sequence>
<gene>
    <name evidence="3" type="ORF">QNN11_15830</name>
</gene>
<dbReference type="PANTHER" id="PTHR10887:SF495">
    <property type="entry name" value="HELICASE SENATAXIN ISOFORM X1-RELATED"/>
    <property type="match status" value="1"/>
</dbReference>
<evidence type="ECO:0000313" key="4">
    <source>
        <dbReference type="Proteomes" id="UP001177934"/>
    </source>
</evidence>
<dbReference type="GO" id="GO:0004386">
    <property type="term" value="F:helicase activity"/>
    <property type="evidence" value="ECO:0007669"/>
    <property type="project" value="InterPro"/>
</dbReference>
<protein>
    <submittedName>
        <fullName evidence="3">AAA domain-containing protein</fullName>
    </submittedName>
</protein>
<feature type="domain" description="Novel STAND NTPase 3" evidence="2">
    <location>
        <begin position="140"/>
        <end position="184"/>
    </location>
</feature>
<dbReference type="InterPro" id="IPR045055">
    <property type="entry name" value="DNA2/NAM7-like"/>
</dbReference>
<dbReference type="InterPro" id="IPR027417">
    <property type="entry name" value="P-loop_NTPase"/>
</dbReference>